<reference evidence="1 2" key="1">
    <citation type="journal article" date="2015" name="Biotechnol. Biofuels">
        <title>Enhanced degradation of softwood versus hardwood by the white-rot fungus Pycnoporus coccineus.</title>
        <authorList>
            <person name="Couturier M."/>
            <person name="Navarro D."/>
            <person name="Chevret D."/>
            <person name="Henrissat B."/>
            <person name="Piumi F."/>
            <person name="Ruiz-Duenas F.J."/>
            <person name="Martinez A.T."/>
            <person name="Grigoriev I.V."/>
            <person name="Riley R."/>
            <person name="Lipzen A."/>
            <person name="Berrin J.G."/>
            <person name="Master E.R."/>
            <person name="Rosso M.N."/>
        </authorList>
    </citation>
    <scope>NUCLEOTIDE SEQUENCE [LARGE SCALE GENOMIC DNA]</scope>
    <source>
        <strain evidence="1 2">BRFM310</strain>
    </source>
</reference>
<gene>
    <name evidence="1" type="ORF">PYCCODRAFT_1334713</name>
</gene>
<name>A0A1Y2IAG3_TRAC3</name>
<dbReference type="SUPFAM" id="SSF52540">
    <property type="entry name" value="P-loop containing nucleoside triphosphate hydrolases"/>
    <property type="match status" value="1"/>
</dbReference>
<sequence length="73" mass="8164">ITAHKSQGQTFKHIIVDLAGCIGSEAPYVMLSRATSLNGIIILRPFDKSKITCRPSEDLRKELRRLEILALQT</sequence>
<proteinExistence type="predicted"/>
<organism evidence="1 2">
    <name type="scientific">Trametes coccinea (strain BRFM310)</name>
    <name type="common">Pycnoporus coccineus</name>
    <dbReference type="NCBI Taxonomy" id="1353009"/>
    <lineage>
        <taxon>Eukaryota</taxon>
        <taxon>Fungi</taxon>
        <taxon>Dikarya</taxon>
        <taxon>Basidiomycota</taxon>
        <taxon>Agaricomycotina</taxon>
        <taxon>Agaricomycetes</taxon>
        <taxon>Polyporales</taxon>
        <taxon>Polyporaceae</taxon>
        <taxon>Trametes</taxon>
    </lineage>
</organism>
<protein>
    <recommendedName>
        <fullName evidence="3">UvrD-like helicase C-terminal domain-containing protein</fullName>
    </recommendedName>
</protein>
<keyword evidence="2" id="KW-1185">Reference proteome</keyword>
<dbReference type="InterPro" id="IPR027417">
    <property type="entry name" value="P-loop_NTPase"/>
</dbReference>
<evidence type="ECO:0008006" key="3">
    <source>
        <dbReference type="Google" id="ProtNLM"/>
    </source>
</evidence>
<accession>A0A1Y2IAG3</accession>
<evidence type="ECO:0000313" key="1">
    <source>
        <dbReference type="EMBL" id="OSC97380.1"/>
    </source>
</evidence>
<dbReference type="EMBL" id="KZ084152">
    <property type="protein sequence ID" value="OSC97380.1"/>
    <property type="molecule type" value="Genomic_DNA"/>
</dbReference>
<feature type="non-terminal residue" evidence="1">
    <location>
        <position position="73"/>
    </location>
</feature>
<dbReference type="OrthoDB" id="432234at2759"/>
<feature type="non-terminal residue" evidence="1">
    <location>
        <position position="1"/>
    </location>
</feature>
<dbReference type="Proteomes" id="UP000193067">
    <property type="component" value="Unassembled WGS sequence"/>
</dbReference>
<evidence type="ECO:0000313" key="2">
    <source>
        <dbReference type="Proteomes" id="UP000193067"/>
    </source>
</evidence>
<dbReference type="AlphaFoldDB" id="A0A1Y2IAG3"/>
<dbReference type="CDD" id="cd18809">
    <property type="entry name" value="SF1_C_RecD"/>
    <property type="match status" value="1"/>
</dbReference>